<keyword evidence="3" id="KW-1185">Reference proteome</keyword>
<accession>W3WGL2</accession>
<dbReference type="GO" id="GO:0005634">
    <property type="term" value="C:nucleus"/>
    <property type="evidence" value="ECO:0007669"/>
    <property type="project" value="TreeGrafter"/>
</dbReference>
<feature type="domain" description="Glycosyl hydrolase family 92" evidence="1">
    <location>
        <begin position="1"/>
        <end position="294"/>
    </location>
</feature>
<dbReference type="HOGENOM" id="CLU_909459_0_0_1"/>
<dbReference type="Gene3D" id="1.20.1050.60">
    <property type="entry name" value="alpha-1,2-mannosidase"/>
    <property type="match status" value="1"/>
</dbReference>
<dbReference type="STRING" id="1229662.W3WGL2"/>
<evidence type="ECO:0000313" key="2">
    <source>
        <dbReference type="EMBL" id="ETS72944.1"/>
    </source>
</evidence>
<dbReference type="Pfam" id="PF07971">
    <property type="entry name" value="Glyco_hydro_92"/>
    <property type="match status" value="1"/>
</dbReference>
<sequence>MMHTLLNIFDWTGRLPVWANMVETNIMIATNADVVLANAISRGFRSFDLAKAWKAVWTDAYVAPDNDTELLYYDREPETGYEARAGLTSYMERGWVANDGWSESASRTLDYAFNDAACAVVARAIGDIQGAESLERRSKNYKTIWNNETQLMQARNANGTWANETWGWTEGDKGVYTFDVMHDINGLASLFAGGRDGLKNKLDEHFAGGHNLHSNEPAHHVSYLYSLLGDPSSTADQIRSIMWEDYNATSSGLSGNEDLGQMSAWYVFSALGFYPVNSASDAYVIGSPSFEKVTHYTTASWGEDWG</sequence>
<dbReference type="KEGG" id="pfy:PFICI_15336"/>
<dbReference type="SUPFAM" id="SSF48208">
    <property type="entry name" value="Six-hairpin glycosidases"/>
    <property type="match status" value="1"/>
</dbReference>
<protein>
    <recommendedName>
        <fullName evidence="1">Glycosyl hydrolase family 92 domain-containing protein</fullName>
    </recommendedName>
</protein>
<organism evidence="2 3">
    <name type="scientific">Pestalotiopsis fici (strain W106-1 / CGMCC3.15140)</name>
    <dbReference type="NCBI Taxonomy" id="1229662"/>
    <lineage>
        <taxon>Eukaryota</taxon>
        <taxon>Fungi</taxon>
        <taxon>Dikarya</taxon>
        <taxon>Ascomycota</taxon>
        <taxon>Pezizomycotina</taxon>
        <taxon>Sordariomycetes</taxon>
        <taxon>Xylariomycetidae</taxon>
        <taxon>Amphisphaeriales</taxon>
        <taxon>Sporocadaceae</taxon>
        <taxon>Pestalotiopsis</taxon>
    </lineage>
</organism>
<dbReference type="InterPro" id="IPR050883">
    <property type="entry name" value="PNGase"/>
</dbReference>
<dbReference type="GO" id="GO:0000224">
    <property type="term" value="F:peptide-N4-(N-acetyl-beta-glucosaminyl)asparagine amidase activity"/>
    <property type="evidence" value="ECO:0007669"/>
    <property type="project" value="TreeGrafter"/>
</dbReference>
<name>W3WGL2_PESFW</name>
<dbReference type="InterPro" id="IPR012939">
    <property type="entry name" value="Glyco_hydro_92"/>
</dbReference>
<dbReference type="PANTHER" id="PTHR12143">
    <property type="entry name" value="PEPTIDE N-GLYCANASE PNGASE -RELATED"/>
    <property type="match status" value="1"/>
</dbReference>
<dbReference type="GeneID" id="19280349"/>
<proteinExistence type="predicted"/>
<dbReference type="Gene3D" id="1.20.1610.10">
    <property type="entry name" value="alpha-1,2-mannosidases domains"/>
    <property type="match status" value="1"/>
</dbReference>
<dbReference type="InterPro" id="IPR008928">
    <property type="entry name" value="6-hairpin_glycosidase_sf"/>
</dbReference>
<dbReference type="EMBL" id="KI912125">
    <property type="protein sequence ID" value="ETS72944.1"/>
    <property type="molecule type" value="Genomic_DNA"/>
</dbReference>
<dbReference type="RefSeq" id="XP_007842108.1">
    <property type="nucleotide sequence ID" value="XM_007843917.1"/>
</dbReference>
<dbReference type="InParanoid" id="W3WGL2"/>
<reference evidence="3" key="1">
    <citation type="journal article" date="2015" name="BMC Genomics">
        <title>Genomic and transcriptomic analysis of the endophytic fungus Pestalotiopsis fici reveals its lifestyle and high potential for synthesis of natural products.</title>
        <authorList>
            <person name="Wang X."/>
            <person name="Zhang X."/>
            <person name="Liu L."/>
            <person name="Xiang M."/>
            <person name="Wang W."/>
            <person name="Sun X."/>
            <person name="Che Y."/>
            <person name="Guo L."/>
            <person name="Liu G."/>
            <person name="Guo L."/>
            <person name="Wang C."/>
            <person name="Yin W.B."/>
            <person name="Stadler M."/>
            <person name="Zhang X."/>
            <person name="Liu X."/>
        </authorList>
    </citation>
    <scope>NUCLEOTIDE SEQUENCE [LARGE SCALE GENOMIC DNA]</scope>
    <source>
        <strain evidence="3">W106-1 / CGMCC3.15140</strain>
    </source>
</reference>
<dbReference type="eggNOG" id="ENOG502QU8M">
    <property type="taxonomic scope" value="Eukaryota"/>
</dbReference>
<dbReference type="GO" id="GO:0006516">
    <property type="term" value="P:glycoprotein catabolic process"/>
    <property type="evidence" value="ECO:0007669"/>
    <property type="project" value="TreeGrafter"/>
</dbReference>
<dbReference type="Proteomes" id="UP000030651">
    <property type="component" value="Unassembled WGS sequence"/>
</dbReference>
<evidence type="ECO:0000259" key="1">
    <source>
        <dbReference type="Pfam" id="PF07971"/>
    </source>
</evidence>
<dbReference type="PANTHER" id="PTHR12143:SF43">
    <property type="entry name" value="PUTATIVE-RELATED"/>
    <property type="match status" value="1"/>
</dbReference>
<gene>
    <name evidence="2" type="ORF">PFICI_15336</name>
</gene>
<dbReference type="GO" id="GO:0005829">
    <property type="term" value="C:cytosol"/>
    <property type="evidence" value="ECO:0007669"/>
    <property type="project" value="TreeGrafter"/>
</dbReference>
<dbReference type="OMA" id="DYDPLGF"/>
<dbReference type="GO" id="GO:0005975">
    <property type="term" value="P:carbohydrate metabolic process"/>
    <property type="evidence" value="ECO:0007669"/>
    <property type="project" value="InterPro"/>
</dbReference>
<dbReference type="OrthoDB" id="449263at2759"/>
<evidence type="ECO:0000313" key="3">
    <source>
        <dbReference type="Proteomes" id="UP000030651"/>
    </source>
</evidence>
<dbReference type="AlphaFoldDB" id="W3WGL2"/>